<protein>
    <submittedName>
        <fullName evidence="1 2">Uncharacterized protein</fullName>
    </submittedName>
</protein>
<keyword evidence="3" id="KW-1185">Reference proteome</keyword>
<dbReference type="PaxDb" id="3880-AET01955"/>
<reference evidence="1 3" key="1">
    <citation type="journal article" date="2011" name="Nature">
        <title>The Medicago genome provides insight into the evolution of rhizobial symbioses.</title>
        <authorList>
            <person name="Young N.D."/>
            <person name="Debelle F."/>
            <person name="Oldroyd G.E."/>
            <person name="Geurts R."/>
            <person name="Cannon S.B."/>
            <person name="Udvardi M.K."/>
            <person name="Benedito V.A."/>
            <person name="Mayer K.F."/>
            <person name="Gouzy J."/>
            <person name="Schoof H."/>
            <person name="Van de Peer Y."/>
            <person name="Proost S."/>
            <person name="Cook D.R."/>
            <person name="Meyers B.C."/>
            <person name="Spannagl M."/>
            <person name="Cheung F."/>
            <person name="De Mita S."/>
            <person name="Krishnakumar V."/>
            <person name="Gundlach H."/>
            <person name="Zhou S."/>
            <person name="Mudge J."/>
            <person name="Bharti A.K."/>
            <person name="Murray J.D."/>
            <person name="Naoumkina M.A."/>
            <person name="Rosen B."/>
            <person name="Silverstein K.A."/>
            <person name="Tang H."/>
            <person name="Rombauts S."/>
            <person name="Zhao P.X."/>
            <person name="Zhou P."/>
            <person name="Barbe V."/>
            <person name="Bardou P."/>
            <person name="Bechner M."/>
            <person name="Bellec A."/>
            <person name="Berger A."/>
            <person name="Berges H."/>
            <person name="Bidwell S."/>
            <person name="Bisseling T."/>
            <person name="Choisne N."/>
            <person name="Couloux A."/>
            <person name="Denny R."/>
            <person name="Deshpande S."/>
            <person name="Dai X."/>
            <person name="Doyle J.J."/>
            <person name="Dudez A.M."/>
            <person name="Farmer A.D."/>
            <person name="Fouteau S."/>
            <person name="Franken C."/>
            <person name="Gibelin C."/>
            <person name="Gish J."/>
            <person name="Goldstein S."/>
            <person name="Gonzalez A.J."/>
            <person name="Green P.J."/>
            <person name="Hallab A."/>
            <person name="Hartog M."/>
            <person name="Hua A."/>
            <person name="Humphray S.J."/>
            <person name="Jeong D.H."/>
            <person name="Jing Y."/>
            <person name="Jocker A."/>
            <person name="Kenton S.M."/>
            <person name="Kim D.J."/>
            <person name="Klee K."/>
            <person name="Lai H."/>
            <person name="Lang C."/>
            <person name="Lin S."/>
            <person name="Macmil S.L."/>
            <person name="Magdelenat G."/>
            <person name="Matthews L."/>
            <person name="McCorrison J."/>
            <person name="Monaghan E.L."/>
            <person name="Mun J.H."/>
            <person name="Najar F.Z."/>
            <person name="Nicholson C."/>
            <person name="Noirot C."/>
            <person name="O'Bleness M."/>
            <person name="Paule C.R."/>
            <person name="Poulain J."/>
            <person name="Prion F."/>
            <person name="Qin B."/>
            <person name="Qu C."/>
            <person name="Retzel E.F."/>
            <person name="Riddle C."/>
            <person name="Sallet E."/>
            <person name="Samain S."/>
            <person name="Samson N."/>
            <person name="Sanders I."/>
            <person name="Saurat O."/>
            <person name="Scarpelli C."/>
            <person name="Schiex T."/>
            <person name="Segurens B."/>
            <person name="Severin A.J."/>
            <person name="Sherrier D.J."/>
            <person name="Shi R."/>
            <person name="Sims S."/>
            <person name="Singer S.R."/>
            <person name="Sinharoy S."/>
            <person name="Sterck L."/>
            <person name="Viollet A."/>
            <person name="Wang B.B."/>
            <person name="Wang K."/>
            <person name="Wang M."/>
            <person name="Wang X."/>
            <person name="Warfsmann J."/>
            <person name="Weissenbach J."/>
            <person name="White D.D."/>
            <person name="White J.D."/>
            <person name="Wiley G.B."/>
            <person name="Wincker P."/>
            <person name="Xing Y."/>
            <person name="Yang L."/>
            <person name="Yao Z."/>
            <person name="Ying F."/>
            <person name="Zhai J."/>
            <person name="Zhou L."/>
            <person name="Zuber A."/>
            <person name="Denarie J."/>
            <person name="Dixon R.A."/>
            <person name="May G.D."/>
            <person name="Schwartz D.C."/>
            <person name="Rogers J."/>
            <person name="Quetier F."/>
            <person name="Town C.D."/>
            <person name="Roe B.A."/>
        </authorList>
    </citation>
    <scope>NUCLEOTIDE SEQUENCE [LARGE SCALE GENOMIC DNA]</scope>
    <source>
        <strain evidence="1">A17</strain>
        <strain evidence="2 3">cv. Jemalong A17</strain>
    </source>
</reference>
<sequence>MVDLINCCVSSKTPLTDFCFQRRPLIEQADVIKNSVLSPSEQLENLVRQEDGNEIFMMLKHQLSGNDGLSRDSIGEICKIYDLNTQDVIKYEKYIF</sequence>
<dbReference type="EMBL" id="CM001224">
    <property type="protein sequence ID" value="AET01955.1"/>
    <property type="molecule type" value="Genomic_DNA"/>
</dbReference>
<evidence type="ECO:0000313" key="1">
    <source>
        <dbReference type="EMBL" id="AET01955.1"/>
    </source>
</evidence>
<evidence type="ECO:0000313" key="3">
    <source>
        <dbReference type="Proteomes" id="UP000002051"/>
    </source>
</evidence>
<reference evidence="2" key="3">
    <citation type="submission" date="2015-04" db="UniProtKB">
        <authorList>
            <consortium name="EnsemblPlants"/>
        </authorList>
    </citation>
    <scope>IDENTIFICATION</scope>
    <source>
        <strain evidence="2">cv. Jemalong A17</strain>
    </source>
</reference>
<evidence type="ECO:0000313" key="2">
    <source>
        <dbReference type="EnsemblPlants" id="AET01955"/>
    </source>
</evidence>
<gene>
    <name evidence="1" type="ordered locus">MTR_8g023540</name>
</gene>
<name>G7L9X8_MEDTR</name>
<reference evidence="1 3" key="2">
    <citation type="journal article" date="2014" name="BMC Genomics">
        <title>An improved genome release (version Mt4.0) for the model legume Medicago truncatula.</title>
        <authorList>
            <person name="Tang H."/>
            <person name="Krishnakumar V."/>
            <person name="Bidwell S."/>
            <person name="Rosen B."/>
            <person name="Chan A."/>
            <person name="Zhou S."/>
            <person name="Gentzbittel L."/>
            <person name="Childs K.L."/>
            <person name="Yandell M."/>
            <person name="Gundlach H."/>
            <person name="Mayer K.F."/>
            <person name="Schwartz D.C."/>
            <person name="Town C.D."/>
        </authorList>
    </citation>
    <scope>GENOME REANNOTATION</scope>
    <source>
        <strain evidence="2 3">cv. Jemalong A17</strain>
    </source>
</reference>
<dbReference type="HOGENOM" id="CLU_2362958_0_0_1"/>
<dbReference type="AlphaFoldDB" id="G7L9X8"/>
<dbReference type="EnsemblPlants" id="AET01955">
    <property type="protein sequence ID" value="AET01955"/>
    <property type="gene ID" value="MTR_8g023540"/>
</dbReference>
<proteinExistence type="predicted"/>
<accession>G7L9X8</accession>
<dbReference type="Proteomes" id="UP000002051">
    <property type="component" value="Chromosome 8"/>
</dbReference>
<organism evidence="1 3">
    <name type="scientific">Medicago truncatula</name>
    <name type="common">Barrel medic</name>
    <name type="synonym">Medicago tribuloides</name>
    <dbReference type="NCBI Taxonomy" id="3880"/>
    <lineage>
        <taxon>Eukaryota</taxon>
        <taxon>Viridiplantae</taxon>
        <taxon>Streptophyta</taxon>
        <taxon>Embryophyta</taxon>
        <taxon>Tracheophyta</taxon>
        <taxon>Spermatophyta</taxon>
        <taxon>Magnoliopsida</taxon>
        <taxon>eudicotyledons</taxon>
        <taxon>Gunneridae</taxon>
        <taxon>Pentapetalae</taxon>
        <taxon>rosids</taxon>
        <taxon>fabids</taxon>
        <taxon>Fabales</taxon>
        <taxon>Fabaceae</taxon>
        <taxon>Papilionoideae</taxon>
        <taxon>50 kb inversion clade</taxon>
        <taxon>NPAAA clade</taxon>
        <taxon>Hologalegina</taxon>
        <taxon>IRL clade</taxon>
        <taxon>Trifolieae</taxon>
        <taxon>Medicago</taxon>
    </lineage>
</organism>